<organism evidence="2 3">
    <name type="scientific">Flavobacterium suzhouense</name>
    <dbReference type="NCBI Taxonomy" id="1529638"/>
    <lineage>
        <taxon>Bacteria</taxon>
        <taxon>Pseudomonadati</taxon>
        <taxon>Bacteroidota</taxon>
        <taxon>Flavobacteriia</taxon>
        <taxon>Flavobacteriales</taxon>
        <taxon>Flavobacteriaceae</taxon>
        <taxon>Flavobacterium</taxon>
    </lineage>
</organism>
<reference evidence="3" key="1">
    <citation type="journal article" date="2019" name="Int. J. Syst. Evol. Microbiol.">
        <title>The Global Catalogue of Microorganisms (GCM) 10K type strain sequencing project: providing services to taxonomists for standard genome sequencing and annotation.</title>
        <authorList>
            <consortium name="The Broad Institute Genomics Platform"/>
            <consortium name="The Broad Institute Genome Sequencing Center for Infectious Disease"/>
            <person name="Wu L."/>
            <person name="Ma J."/>
        </authorList>
    </citation>
    <scope>NUCLEOTIDE SEQUENCE [LARGE SCALE GENOMIC DNA]</scope>
    <source>
        <strain evidence="3">KCTC 42107</strain>
    </source>
</reference>
<gene>
    <name evidence="2" type="ORF">ACFSR3_11150</name>
</gene>
<accession>A0ABW5NUS6</accession>
<keyword evidence="3" id="KW-1185">Reference proteome</keyword>
<evidence type="ECO:0008006" key="4">
    <source>
        <dbReference type="Google" id="ProtNLM"/>
    </source>
</evidence>
<dbReference type="RefSeq" id="WP_379821041.1">
    <property type="nucleotide sequence ID" value="NZ_JBHUMD010000026.1"/>
</dbReference>
<evidence type="ECO:0000313" key="2">
    <source>
        <dbReference type="EMBL" id="MFD2602615.1"/>
    </source>
</evidence>
<evidence type="ECO:0000313" key="3">
    <source>
        <dbReference type="Proteomes" id="UP001597480"/>
    </source>
</evidence>
<name>A0ABW5NUS6_9FLAO</name>
<dbReference type="Proteomes" id="UP001597480">
    <property type="component" value="Unassembled WGS sequence"/>
</dbReference>
<sequence>MKPLWEQRDNVKFNVMDYATINSGAVTAAPKQKAKAAAQKRSRVPDGLAAQERHRRSTCRPPNLSPCGAAAYGFLKTRFLPHYTGQAIAGSSEKEDFYRSFKLLCEHYKITPVDTAAFAYPYGREVALHEAGRLLNQKFPQHIGLELLEDNSRVTVQATETCYTGNTLFYIPVLPLHYMMQDKKHRKGARLLLCIFSYLFHTVNIPYYTEDSFLYWQYEMVTEWVTNDPDDWEQTDYNDYVSQLRAAQHYGEIMLRRIWNTVHFDHFGEWLKSFTSCDDFDRECHQITQKFYTLWQDYPETSIYKHADTSSLPDYENDDFDDYECITMEKYIGFVACTDGWLYENVQQSVNACFNESTSKQEPILKRFFNGQPQDNDTLDFECRLFPLLNELCYLLNNYDYDTKHPSIPT</sequence>
<evidence type="ECO:0000256" key="1">
    <source>
        <dbReference type="SAM" id="MobiDB-lite"/>
    </source>
</evidence>
<feature type="region of interest" description="Disordered" evidence="1">
    <location>
        <begin position="37"/>
        <end position="60"/>
    </location>
</feature>
<proteinExistence type="predicted"/>
<comment type="caution">
    <text evidence="2">The sequence shown here is derived from an EMBL/GenBank/DDBJ whole genome shotgun (WGS) entry which is preliminary data.</text>
</comment>
<protein>
    <recommendedName>
        <fullName evidence="4">PRTRC system protein F</fullName>
    </recommendedName>
</protein>
<dbReference type="EMBL" id="JBHUMD010000026">
    <property type="protein sequence ID" value="MFD2602615.1"/>
    <property type="molecule type" value="Genomic_DNA"/>
</dbReference>